<evidence type="ECO:0000256" key="4">
    <source>
        <dbReference type="ARBA" id="ARBA00023235"/>
    </source>
</evidence>
<reference evidence="7" key="1">
    <citation type="journal article" date="2020" name="mSystems">
        <title>Genome- and Community-Level Interaction Insights into Carbon Utilization and Element Cycling Functions of Hydrothermarchaeota in Hydrothermal Sediment.</title>
        <authorList>
            <person name="Zhou Z."/>
            <person name="Liu Y."/>
            <person name="Xu W."/>
            <person name="Pan J."/>
            <person name="Luo Z.H."/>
            <person name="Li M."/>
        </authorList>
    </citation>
    <scope>NUCLEOTIDE SEQUENCE [LARGE SCALE GENOMIC DNA]</scope>
    <source>
        <strain evidence="7">SpSt-417</strain>
    </source>
</reference>
<dbReference type="PANTHER" id="PTHR11931">
    <property type="entry name" value="PHOSPHOGLYCERATE MUTASE"/>
    <property type="match status" value="1"/>
</dbReference>
<dbReference type="EC" id="5.4.2.11" evidence="2"/>
<evidence type="ECO:0000256" key="5">
    <source>
        <dbReference type="PIRSR" id="PIRSR613078-2"/>
    </source>
</evidence>
<feature type="binding site" evidence="5">
    <location>
        <position position="9"/>
    </location>
    <ligand>
        <name>substrate</name>
    </ligand>
</feature>
<dbReference type="GO" id="GO:0004619">
    <property type="term" value="F:phosphoglycerate mutase activity"/>
    <property type="evidence" value="ECO:0007669"/>
    <property type="project" value="UniProtKB-EC"/>
</dbReference>
<evidence type="ECO:0000313" key="7">
    <source>
        <dbReference type="EMBL" id="HGW29805.1"/>
    </source>
</evidence>
<gene>
    <name evidence="7" type="ORF">ENR63_02695</name>
</gene>
<proteinExistence type="inferred from homology"/>
<keyword evidence="4" id="KW-0413">Isomerase</keyword>
<evidence type="ECO:0000256" key="2">
    <source>
        <dbReference type="ARBA" id="ARBA00012028"/>
    </source>
</evidence>
<feature type="site" description="Transition state stabilizer" evidence="6">
    <location>
        <position position="106"/>
    </location>
</feature>
<dbReference type="GO" id="GO:0006096">
    <property type="term" value="P:glycolytic process"/>
    <property type="evidence" value="ECO:0007669"/>
    <property type="project" value="UniProtKB-KW"/>
</dbReference>
<keyword evidence="3" id="KW-0324">Glycolysis</keyword>
<name>A0A7C4TQ12_UNCKA</name>
<accession>A0A7C4TQ12</accession>
<evidence type="ECO:0000256" key="6">
    <source>
        <dbReference type="PIRSR" id="PIRSR613078-3"/>
    </source>
</evidence>
<dbReference type="InterPro" id="IPR029033">
    <property type="entry name" value="His_PPase_superfam"/>
</dbReference>
<organism evidence="7">
    <name type="scientific">candidate division WWE3 bacterium</name>
    <dbReference type="NCBI Taxonomy" id="2053526"/>
    <lineage>
        <taxon>Bacteria</taxon>
        <taxon>Katanobacteria</taxon>
    </lineage>
</organism>
<dbReference type="Gene3D" id="3.40.50.1240">
    <property type="entry name" value="Phosphoglycerate mutase-like"/>
    <property type="match status" value="1"/>
</dbReference>
<dbReference type="SUPFAM" id="SSF53254">
    <property type="entry name" value="Phosphoglycerate mutase-like"/>
    <property type="match status" value="1"/>
</dbReference>
<evidence type="ECO:0000256" key="3">
    <source>
        <dbReference type="ARBA" id="ARBA00023152"/>
    </source>
</evidence>
<dbReference type="AlphaFoldDB" id="A0A7C4TQ12"/>
<protein>
    <recommendedName>
        <fullName evidence="2">phosphoglycerate mutase (2,3-diphosphoglycerate-dependent)</fullName>
        <ecNumber evidence="2">5.4.2.11</ecNumber>
    </recommendedName>
</protein>
<sequence>MLITSDQKRAVHTMQIAMSKNSYAKNLEIQKDKRIKERSYGDLQGKSKLEIELENEKLAEKYRRSWDFPPPNGESLKMVVERVENFLKDIVPLMKENKINIAISCHGNSIRGVRKHFENLSEEETVRLESPLGKDYAAYSIK</sequence>
<comment type="similarity">
    <text evidence="1">Belongs to the phosphoglycerate mutase family. BPG-dependent PGAM subfamily.</text>
</comment>
<dbReference type="CDD" id="cd07067">
    <property type="entry name" value="HP_PGM_like"/>
    <property type="match status" value="1"/>
</dbReference>
<dbReference type="EMBL" id="DSRT01000144">
    <property type="protein sequence ID" value="HGW29805.1"/>
    <property type="molecule type" value="Genomic_DNA"/>
</dbReference>
<feature type="binding site" evidence="5">
    <location>
        <begin position="63"/>
        <end position="64"/>
    </location>
    <ligand>
        <name>substrate</name>
    </ligand>
</feature>
<dbReference type="InterPro" id="IPR005952">
    <property type="entry name" value="Phosphogly_mut1"/>
</dbReference>
<comment type="caution">
    <text evidence="7">The sequence shown here is derived from an EMBL/GenBank/DDBJ whole genome shotgun (WGS) entry which is preliminary data.</text>
</comment>
<feature type="binding site" evidence="5">
    <location>
        <position position="48"/>
    </location>
    <ligand>
        <name>substrate</name>
    </ligand>
</feature>
<dbReference type="Pfam" id="PF00300">
    <property type="entry name" value="His_Phos_1"/>
    <property type="match status" value="1"/>
</dbReference>
<dbReference type="InterPro" id="IPR013078">
    <property type="entry name" value="His_Pase_superF_clade-1"/>
</dbReference>
<feature type="binding site" evidence="5">
    <location>
        <begin position="107"/>
        <end position="108"/>
    </location>
    <ligand>
        <name>substrate</name>
    </ligand>
</feature>
<feature type="binding site" evidence="5">
    <location>
        <begin position="37"/>
        <end position="40"/>
    </location>
    <ligand>
        <name>substrate</name>
    </ligand>
</feature>
<evidence type="ECO:0000256" key="1">
    <source>
        <dbReference type="ARBA" id="ARBA00006717"/>
    </source>
</evidence>